<sequence length="29" mass="3042">MDGSQSRLLSPHLHRSADLVAGPTGGERP</sequence>
<reference evidence="2 3" key="1">
    <citation type="submission" date="2016-03" db="EMBL/GenBank/DDBJ databases">
        <title>Complete genome sequence of a soil Actinobacterium, Nocardioides dokdonensis FR1436.</title>
        <authorList>
            <person name="Kwon S.-K."/>
            <person name="Kim K."/>
            <person name="Kim J.F."/>
        </authorList>
    </citation>
    <scope>NUCLEOTIDE SEQUENCE [LARGE SCALE GENOMIC DNA]</scope>
    <source>
        <strain evidence="2 3">FR1436</strain>
    </source>
</reference>
<organism evidence="2 3">
    <name type="scientific">Nocardioides dokdonensis FR1436</name>
    <dbReference type="NCBI Taxonomy" id="1300347"/>
    <lineage>
        <taxon>Bacteria</taxon>
        <taxon>Bacillati</taxon>
        <taxon>Actinomycetota</taxon>
        <taxon>Actinomycetes</taxon>
        <taxon>Propionibacteriales</taxon>
        <taxon>Nocardioidaceae</taxon>
        <taxon>Nocardioides</taxon>
    </lineage>
</organism>
<evidence type="ECO:0000313" key="3">
    <source>
        <dbReference type="Proteomes" id="UP000077868"/>
    </source>
</evidence>
<dbReference type="Proteomes" id="UP000077868">
    <property type="component" value="Chromosome"/>
</dbReference>
<dbReference type="EMBL" id="CP015079">
    <property type="protein sequence ID" value="ANH39642.1"/>
    <property type="molecule type" value="Genomic_DNA"/>
</dbReference>
<evidence type="ECO:0000256" key="1">
    <source>
        <dbReference type="SAM" id="MobiDB-lite"/>
    </source>
</evidence>
<dbReference type="KEGG" id="ndk:I601_3235"/>
<evidence type="ECO:0000313" key="2">
    <source>
        <dbReference type="EMBL" id="ANH39642.1"/>
    </source>
</evidence>
<dbReference type="STRING" id="1300347.I601_3235"/>
<dbReference type="PATRIC" id="fig|1300347.3.peg.3240"/>
<feature type="region of interest" description="Disordered" evidence="1">
    <location>
        <begin position="1"/>
        <end position="29"/>
    </location>
</feature>
<name>A0A1A9GPQ9_9ACTN</name>
<proteinExistence type="predicted"/>
<protein>
    <submittedName>
        <fullName evidence="2">Uncharacterized protein</fullName>
    </submittedName>
</protein>
<accession>A0A1A9GPQ9</accession>
<keyword evidence="3" id="KW-1185">Reference proteome</keyword>
<dbReference type="AlphaFoldDB" id="A0A1A9GPQ9"/>
<gene>
    <name evidence="2" type="ORF">I601_3235</name>
</gene>